<dbReference type="PANTHER" id="PTHR30383:SF5">
    <property type="entry name" value="SGNH HYDROLASE-TYPE ESTERASE DOMAIN-CONTAINING PROTEIN"/>
    <property type="match status" value="1"/>
</dbReference>
<organism evidence="2 3">
    <name type="scientific">Algoriphagus zhangzhouensis</name>
    <dbReference type="NCBI Taxonomy" id="1073327"/>
    <lineage>
        <taxon>Bacteria</taxon>
        <taxon>Pseudomonadati</taxon>
        <taxon>Bacteroidota</taxon>
        <taxon>Cytophagia</taxon>
        <taxon>Cytophagales</taxon>
        <taxon>Cyclobacteriaceae</taxon>
        <taxon>Algoriphagus</taxon>
    </lineage>
</organism>
<sequence length="312" mass="35531">MMKGLLLGILISVFCIQNSQSQARLTIPSDAQQVLFLGNSITYAGKYIAYVETCYRLKNPDSTIEWINLGLPSETVSGLSEEGHANGEFPRPDLHERLSRVFASLDPDVVFFNYGMNDGIYLPFDMGRFQLYQDGINWLYGEIESINAIPVALTPPVFDPNKGIDYSQVLDVYSDWLISKRGSDSWEVIDIHGPMREYLAKERRKHADFFLAKDGVHPGDEGHWLMAREFLESLGWEKSSQSKSFEHLTKSFPQASKLLELITKKQIIQRDAFLRETKHLRPGLAEGLPMDEAERQILELEEEILSLLNSDK</sequence>
<dbReference type="PANTHER" id="PTHR30383">
    <property type="entry name" value="THIOESTERASE 1/PROTEASE 1/LYSOPHOSPHOLIPASE L1"/>
    <property type="match status" value="1"/>
</dbReference>
<dbReference type="InterPro" id="IPR013830">
    <property type="entry name" value="SGNH_hydro"/>
</dbReference>
<reference evidence="3" key="1">
    <citation type="submission" date="2016-12" db="EMBL/GenBank/DDBJ databases">
        <authorList>
            <person name="Varghese N."/>
            <person name="Submissions S."/>
        </authorList>
    </citation>
    <scope>NUCLEOTIDE SEQUENCE [LARGE SCALE GENOMIC DNA]</scope>
    <source>
        <strain evidence="3">DSM 25035</strain>
    </source>
</reference>
<feature type="domain" description="SGNH hydrolase-type esterase" evidence="1">
    <location>
        <begin position="36"/>
        <end position="224"/>
    </location>
</feature>
<gene>
    <name evidence="2" type="ORF">SAMN04488108_3225</name>
</gene>
<evidence type="ECO:0000313" key="2">
    <source>
        <dbReference type="EMBL" id="SHO64055.1"/>
    </source>
</evidence>
<dbReference type="GO" id="GO:0004622">
    <property type="term" value="F:phosphatidylcholine lysophospholipase activity"/>
    <property type="evidence" value="ECO:0007669"/>
    <property type="project" value="TreeGrafter"/>
</dbReference>
<dbReference type="InterPro" id="IPR051532">
    <property type="entry name" value="Ester_Hydrolysis_Enzymes"/>
</dbReference>
<keyword evidence="3" id="KW-1185">Reference proteome</keyword>
<dbReference type="CDD" id="cd01834">
    <property type="entry name" value="SGNH_hydrolase_like_2"/>
    <property type="match status" value="1"/>
</dbReference>
<dbReference type="RefSeq" id="WP_083586481.1">
    <property type="nucleotide sequence ID" value="NZ_FRXN01000004.1"/>
</dbReference>
<dbReference type="InterPro" id="IPR036514">
    <property type="entry name" value="SGNH_hydro_sf"/>
</dbReference>
<dbReference type="Gene3D" id="3.40.50.1110">
    <property type="entry name" value="SGNH hydrolase"/>
    <property type="match status" value="1"/>
</dbReference>
<dbReference type="Proteomes" id="UP000184609">
    <property type="component" value="Unassembled WGS sequence"/>
</dbReference>
<protein>
    <submittedName>
        <fullName evidence="2">Lysophospholipase L1</fullName>
    </submittedName>
</protein>
<dbReference type="EMBL" id="FRXN01000004">
    <property type="protein sequence ID" value="SHO64055.1"/>
    <property type="molecule type" value="Genomic_DNA"/>
</dbReference>
<evidence type="ECO:0000313" key="3">
    <source>
        <dbReference type="Proteomes" id="UP000184609"/>
    </source>
</evidence>
<dbReference type="STRING" id="1073327.SAMN04488108_3225"/>
<name>A0A1M7ZGM2_9BACT</name>
<dbReference type="SUPFAM" id="SSF52266">
    <property type="entry name" value="SGNH hydrolase"/>
    <property type="match status" value="1"/>
</dbReference>
<dbReference type="AlphaFoldDB" id="A0A1M7ZGM2"/>
<accession>A0A1M7ZGM2</accession>
<dbReference type="Pfam" id="PF13472">
    <property type="entry name" value="Lipase_GDSL_2"/>
    <property type="match status" value="1"/>
</dbReference>
<proteinExistence type="predicted"/>
<evidence type="ECO:0000259" key="1">
    <source>
        <dbReference type="Pfam" id="PF13472"/>
    </source>
</evidence>